<sequence length="53" mass="6018">MMGKHLYKTYFNLISIVVRVSDSTLEGKEHAVLVNSHLDSQAQALRMTPFQLV</sequence>
<reference evidence="1 2" key="1">
    <citation type="journal article" date="2008" name="Nature">
        <title>The genome of Laccaria bicolor provides insights into mycorrhizal symbiosis.</title>
        <authorList>
            <person name="Martin F."/>
            <person name="Aerts A."/>
            <person name="Ahren D."/>
            <person name="Brun A."/>
            <person name="Danchin E.G.J."/>
            <person name="Duchaussoy F."/>
            <person name="Gibon J."/>
            <person name="Kohler A."/>
            <person name="Lindquist E."/>
            <person name="Pereda V."/>
            <person name="Salamov A."/>
            <person name="Shapiro H.J."/>
            <person name="Wuyts J."/>
            <person name="Blaudez D."/>
            <person name="Buee M."/>
            <person name="Brokstein P."/>
            <person name="Canbaeck B."/>
            <person name="Cohen D."/>
            <person name="Courty P.E."/>
            <person name="Coutinho P.M."/>
            <person name="Delaruelle C."/>
            <person name="Detter J.C."/>
            <person name="Deveau A."/>
            <person name="DiFazio S."/>
            <person name="Duplessis S."/>
            <person name="Fraissinet-Tachet L."/>
            <person name="Lucic E."/>
            <person name="Frey-Klett P."/>
            <person name="Fourrey C."/>
            <person name="Feussner I."/>
            <person name="Gay G."/>
            <person name="Grimwood J."/>
            <person name="Hoegger P.J."/>
            <person name="Jain P."/>
            <person name="Kilaru S."/>
            <person name="Labbe J."/>
            <person name="Lin Y.C."/>
            <person name="Legue V."/>
            <person name="Le Tacon F."/>
            <person name="Marmeisse R."/>
            <person name="Melayah D."/>
            <person name="Montanini B."/>
            <person name="Muratet M."/>
            <person name="Nehls U."/>
            <person name="Niculita-Hirzel H."/>
            <person name="Oudot-Le Secq M.P."/>
            <person name="Peter M."/>
            <person name="Quesneville H."/>
            <person name="Rajashekar B."/>
            <person name="Reich M."/>
            <person name="Rouhier N."/>
            <person name="Schmutz J."/>
            <person name="Yin T."/>
            <person name="Chalot M."/>
            <person name="Henrissat B."/>
            <person name="Kuees U."/>
            <person name="Lucas S."/>
            <person name="Van de Peer Y."/>
            <person name="Podila G.K."/>
            <person name="Polle A."/>
            <person name="Pukkila P.J."/>
            <person name="Richardson P.M."/>
            <person name="Rouze P."/>
            <person name="Sanders I.R."/>
            <person name="Stajich J.E."/>
            <person name="Tunlid A."/>
            <person name="Tuskan G."/>
            <person name="Grigoriev I.V."/>
        </authorList>
    </citation>
    <scope>NUCLEOTIDE SEQUENCE [LARGE SCALE GENOMIC DNA]</scope>
    <source>
        <strain evidence="2">S238N-H82 / ATCC MYA-4686</strain>
    </source>
</reference>
<dbReference type="Proteomes" id="UP000001194">
    <property type="component" value="Unassembled WGS sequence"/>
</dbReference>
<dbReference type="GeneID" id="6085225"/>
<dbReference type="HOGENOM" id="CLU_3069107_0_0_1"/>
<dbReference type="OrthoDB" id="76293at2759"/>
<dbReference type="EMBL" id="DS547159">
    <property type="protein sequence ID" value="EDQ99749.1"/>
    <property type="molecule type" value="Genomic_DNA"/>
</dbReference>
<organism evidence="2">
    <name type="scientific">Laccaria bicolor (strain S238N-H82 / ATCC MYA-4686)</name>
    <name type="common">Bicoloured deceiver</name>
    <name type="synonym">Laccaria laccata var. bicolor</name>
    <dbReference type="NCBI Taxonomy" id="486041"/>
    <lineage>
        <taxon>Eukaryota</taxon>
        <taxon>Fungi</taxon>
        <taxon>Dikarya</taxon>
        <taxon>Basidiomycota</taxon>
        <taxon>Agaricomycotina</taxon>
        <taxon>Agaricomycetes</taxon>
        <taxon>Agaricomycetidae</taxon>
        <taxon>Agaricales</taxon>
        <taxon>Agaricineae</taxon>
        <taxon>Hydnangiaceae</taxon>
        <taxon>Laccaria</taxon>
    </lineage>
</organism>
<evidence type="ECO:0000313" key="1">
    <source>
        <dbReference type="EMBL" id="EDQ99749.1"/>
    </source>
</evidence>
<gene>
    <name evidence="1" type="ORF">LACBIDRAFT_315310</name>
</gene>
<dbReference type="InParanoid" id="B0E0A3"/>
<dbReference type="RefSeq" id="XP_001889585.1">
    <property type="nucleotide sequence ID" value="XM_001889550.1"/>
</dbReference>
<keyword evidence="2" id="KW-1185">Reference proteome</keyword>
<dbReference type="AlphaFoldDB" id="B0E0A3"/>
<protein>
    <submittedName>
        <fullName evidence="1">Predicted protein</fullName>
    </submittedName>
</protein>
<evidence type="ECO:0000313" key="2">
    <source>
        <dbReference type="Proteomes" id="UP000001194"/>
    </source>
</evidence>
<dbReference type="KEGG" id="lbc:LACBIDRAFT_315310"/>
<proteinExistence type="predicted"/>
<name>B0E0A3_LACBS</name>
<accession>B0E0A3</accession>